<dbReference type="Proteomes" id="UP000503462">
    <property type="component" value="Chromosome 3"/>
</dbReference>
<evidence type="ECO:0000256" key="1">
    <source>
        <dbReference type="ARBA" id="ARBA00009333"/>
    </source>
</evidence>
<dbReference type="PRINTS" id="PR00469">
    <property type="entry name" value="PNDRDTASEII"/>
</dbReference>
<evidence type="ECO:0000256" key="2">
    <source>
        <dbReference type="ARBA" id="ARBA00022630"/>
    </source>
</evidence>
<dbReference type="EMBL" id="CP051141">
    <property type="protein sequence ID" value="QIW99544.1"/>
    <property type="molecule type" value="Genomic_DNA"/>
</dbReference>
<evidence type="ECO:0000313" key="5">
    <source>
        <dbReference type="EMBL" id="QIW99544.1"/>
    </source>
</evidence>
<dbReference type="GO" id="GO:0016491">
    <property type="term" value="F:oxidoreductase activity"/>
    <property type="evidence" value="ECO:0007669"/>
    <property type="project" value="UniProtKB-KW"/>
</dbReference>
<dbReference type="InterPro" id="IPR050097">
    <property type="entry name" value="Ferredoxin-NADP_redctase_2"/>
</dbReference>
<dbReference type="SUPFAM" id="SSF51905">
    <property type="entry name" value="FAD/NAD(P)-binding domain"/>
    <property type="match status" value="1"/>
</dbReference>
<comment type="similarity">
    <text evidence="1">Belongs to the class-II pyridine nucleotide-disulfide oxidoreductase family.</text>
</comment>
<dbReference type="PRINTS" id="PR00368">
    <property type="entry name" value="FADPNR"/>
</dbReference>
<dbReference type="PANTHER" id="PTHR48105">
    <property type="entry name" value="THIOREDOXIN REDUCTASE 1-RELATED-RELATED"/>
    <property type="match status" value="1"/>
</dbReference>
<dbReference type="OrthoDB" id="10260355at2759"/>
<dbReference type="AlphaFoldDB" id="A0A6H0XY07"/>
<evidence type="ECO:0000256" key="3">
    <source>
        <dbReference type="ARBA" id="ARBA00023002"/>
    </source>
</evidence>
<dbReference type="GO" id="GO:0097237">
    <property type="term" value="P:cellular response to toxic substance"/>
    <property type="evidence" value="ECO:0007669"/>
    <property type="project" value="UniProtKB-ARBA"/>
</dbReference>
<protein>
    <recommendedName>
        <fullName evidence="4">FAD/NAD(P)-binding domain-containing protein</fullName>
    </recommendedName>
</protein>
<reference evidence="5 6" key="1">
    <citation type="journal article" date="2016" name="Sci. Rep.">
        <title>Peltaster fructicola genome reveals evolution from an invasive phytopathogen to an ectophytic parasite.</title>
        <authorList>
            <person name="Xu C."/>
            <person name="Chen H."/>
            <person name="Gleason M.L."/>
            <person name="Xu J.R."/>
            <person name="Liu H."/>
            <person name="Zhang R."/>
            <person name="Sun G."/>
        </authorList>
    </citation>
    <scope>NUCLEOTIDE SEQUENCE [LARGE SCALE GENOMIC DNA]</scope>
    <source>
        <strain evidence="5 6">LNHT1506</strain>
    </source>
</reference>
<dbReference type="Pfam" id="PF07992">
    <property type="entry name" value="Pyr_redox_2"/>
    <property type="match status" value="1"/>
</dbReference>
<keyword evidence="6" id="KW-1185">Reference proteome</keyword>
<accession>A0A6H0XY07</accession>
<feature type="domain" description="FAD/NAD(P)-binding" evidence="4">
    <location>
        <begin position="11"/>
        <end position="299"/>
    </location>
</feature>
<dbReference type="InterPro" id="IPR023753">
    <property type="entry name" value="FAD/NAD-binding_dom"/>
</dbReference>
<organism evidence="5 6">
    <name type="scientific">Peltaster fructicola</name>
    <dbReference type="NCBI Taxonomy" id="286661"/>
    <lineage>
        <taxon>Eukaryota</taxon>
        <taxon>Fungi</taxon>
        <taxon>Dikarya</taxon>
        <taxon>Ascomycota</taxon>
        <taxon>Pezizomycotina</taxon>
        <taxon>Dothideomycetes</taxon>
        <taxon>Dothideomycetes incertae sedis</taxon>
        <taxon>Peltaster</taxon>
    </lineage>
</organism>
<dbReference type="Gene3D" id="3.50.50.60">
    <property type="entry name" value="FAD/NAD(P)-binding domain"/>
    <property type="match status" value="2"/>
</dbReference>
<dbReference type="InterPro" id="IPR036188">
    <property type="entry name" value="FAD/NAD-bd_sf"/>
</dbReference>
<evidence type="ECO:0000259" key="4">
    <source>
        <dbReference type="Pfam" id="PF07992"/>
    </source>
</evidence>
<proteinExistence type="inferred from homology"/>
<keyword evidence="3" id="KW-0560">Oxidoreductase</keyword>
<evidence type="ECO:0000313" key="6">
    <source>
        <dbReference type="Proteomes" id="UP000503462"/>
    </source>
</evidence>
<keyword evidence="2" id="KW-0285">Flavoprotein</keyword>
<name>A0A6H0XY07_9PEZI</name>
<sequence length="316" mass="34033">MTNLAAAKAADVLIIGGGPGGLSAALALARHLHHIIVFDNGYYRNHAAKHMHNVLGWDHQPPTDFRAKAKENILARYDTVQVKNRTVASIRKIMDGFEATDEDGACYMGKKLVLSQGRSDIFPDIKGYGDCWGVSVFHCLFCHGFEERGGTAGLLALGALASENAVLHVARMAAQLAKSITVYTHGDEKVAESLREVFAGKPVQFEPRKIAELVDLPGKGVKIWFGDGESKVEAFLAHIPDTQLSGDLHTQLELEMENQFGHPCIKTNGMFRETSVSGCFAVGDVCTAVSSVTNAMQTGAMCAGGLSSQLGSLKWF</sequence>
<gene>
    <name evidence="5" type="ORF">AMS68_005062</name>
</gene>